<sequence>MKLSAALLLLFTLLFGSAPAFACEAHVVDTVDLVDNGPAANRVTVVLIGDGYTPDELPRFRAQADATWRAVSSVEPFRSYARFFDVKRVDLVSPHSGIGDGSPLGMHFDCAGTPRLLCADDGDVSHWVGPAVGPQYVIALADSTQYGGSGGTGVTTLSAGSADAARIIEHEMGHTVGGLGDEYDAAPGGDGDFPNLSAQGADAMTAAHAKWWRWLGAPDPTGGVVGAYRSANGLYRPTEDSIMRTLGGTYNLPSREAIVESLYRQLQPVDCAEPAPQLGPVTPGRTLRVSPLPLAQGGRLTVSWTVGDHPAPAAALRDGGLALDTGALGSAPDGRLAVRAVVTDETPWVRDEMFRQARMRGEVMWSVGRFDGTAQGTPRSRPANGRW</sequence>
<feature type="chain" id="PRO_5010267534" evidence="1">
    <location>
        <begin position="23"/>
        <end position="387"/>
    </location>
</feature>
<gene>
    <name evidence="2" type="ORF">SAMN05414137_103322</name>
</gene>
<reference evidence="3" key="1">
    <citation type="submission" date="2016-10" db="EMBL/GenBank/DDBJ databases">
        <authorList>
            <person name="Varghese N."/>
        </authorList>
    </citation>
    <scope>NUCLEOTIDE SEQUENCE [LARGE SCALE GENOMIC DNA]</scope>
    <source>
        <strain evidence="3">DSM 45096 / BCRC 16803 / CGMCC 4.1857 / CIP 109030 / JCM 12277 / KCTC 19219 / NBRC 100920 / 33214</strain>
    </source>
</reference>
<dbReference type="GO" id="GO:0008237">
    <property type="term" value="F:metallopeptidase activity"/>
    <property type="evidence" value="ECO:0007669"/>
    <property type="project" value="InterPro"/>
</dbReference>
<proteinExistence type="predicted"/>
<dbReference type="Pfam" id="PF09471">
    <property type="entry name" value="Peptidase_M64"/>
    <property type="match status" value="1"/>
</dbReference>
<accession>A0A1H7JJ78</accession>
<dbReference type="STRING" id="235985.SAMN05414137_103322"/>
<keyword evidence="1" id="KW-0732">Signal</keyword>
<organism evidence="2 3">
    <name type="scientific">Streptacidiphilus jiangxiensis</name>
    <dbReference type="NCBI Taxonomy" id="235985"/>
    <lineage>
        <taxon>Bacteria</taxon>
        <taxon>Bacillati</taxon>
        <taxon>Actinomycetota</taxon>
        <taxon>Actinomycetes</taxon>
        <taxon>Kitasatosporales</taxon>
        <taxon>Streptomycetaceae</taxon>
        <taxon>Streptacidiphilus</taxon>
    </lineage>
</organism>
<dbReference type="InterPro" id="IPR024079">
    <property type="entry name" value="MetalloPept_cat_dom_sf"/>
</dbReference>
<dbReference type="RefSeq" id="WP_052439161.1">
    <property type="nucleotide sequence ID" value="NZ_BBPN01000034.1"/>
</dbReference>
<evidence type="ECO:0000313" key="3">
    <source>
        <dbReference type="Proteomes" id="UP000183015"/>
    </source>
</evidence>
<protein>
    <submittedName>
        <fullName evidence="2">IgA Peptidase M64</fullName>
    </submittedName>
</protein>
<dbReference type="EMBL" id="FOAZ01000003">
    <property type="protein sequence ID" value="SEK74659.1"/>
    <property type="molecule type" value="Genomic_DNA"/>
</dbReference>
<dbReference type="InterPro" id="IPR019026">
    <property type="entry name" value="Peptidase_M64_IgA"/>
</dbReference>
<feature type="signal peptide" evidence="1">
    <location>
        <begin position="1"/>
        <end position="22"/>
    </location>
</feature>
<evidence type="ECO:0000256" key="1">
    <source>
        <dbReference type="SAM" id="SignalP"/>
    </source>
</evidence>
<dbReference type="AlphaFoldDB" id="A0A1H7JJ78"/>
<dbReference type="eggNOG" id="COG2304">
    <property type="taxonomic scope" value="Bacteria"/>
</dbReference>
<dbReference type="OrthoDB" id="4523226at2"/>
<evidence type="ECO:0000313" key="2">
    <source>
        <dbReference type="EMBL" id="SEK74659.1"/>
    </source>
</evidence>
<dbReference type="Gene3D" id="3.40.390.10">
    <property type="entry name" value="Collagenase (Catalytic Domain)"/>
    <property type="match status" value="1"/>
</dbReference>
<keyword evidence="3" id="KW-1185">Reference proteome</keyword>
<dbReference type="Proteomes" id="UP000183015">
    <property type="component" value="Unassembled WGS sequence"/>
</dbReference>
<name>A0A1H7JJ78_STRJI</name>